<dbReference type="RefSeq" id="WP_315406754.1">
    <property type="nucleotide sequence ID" value="NZ_JAVLTS010000017.1"/>
</dbReference>
<dbReference type="AlphaFoldDB" id="A0AB35X4C2"/>
<reference evidence="2 3" key="1">
    <citation type="submission" date="2023-10" db="EMBL/GenBank/DDBJ databases">
        <title>Wastewater isolates of ESBL- and carbapenemase-producing Gram-negative bacteria from New Zealand.</title>
        <authorList>
            <person name="Straub C."/>
            <person name="Weaver L."/>
            <person name="Cornelius A."/>
            <person name="Mcgill E."/>
            <person name="Dyet K."/>
            <person name="White L."/>
            <person name="Pattis I."/>
        </authorList>
    </citation>
    <scope>NUCLEOTIDE SEQUENCE [LARGE SCALE GENOMIC DNA]</scope>
    <source>
        <strain evidence="2 3">ESBL09</strain>
    </source>
</reference>
<sequence length="461" mass="50188">MQPRMSEPHVVIVGGGFSGTAVAIHLLREAARPLHISIIEPRNALGLGVAYSATDPAHRINVPAARMQLAGDDDGAFDRWYRRHGDFPQDPQAELADGSIYPQRGAFGRYLQAALASEVSAQRGWVRHLQDRAVDWHSGQVVTEKGERLRADSLVLAISHPPPSLPDGVGELALHSRVIANPWQSGSLATIPSTAKVAIMGTALSMGDVVASLHRLGHLGNIIAFSRHGLLSRPNAPINLPKWAIKALTGSLRQHLKQVRQEIRRAAEAGLPWQVVLDAVRSQGQVIWQQMSDKEKRQFQRHLRRFWDVHRYRIAPQVSQAIESRQRAGTLRVLAARLKTTTLHGDTLRLALCARGGELQTETVDYLVLTTGPAHSNLISGQPFLSALKQAGIIRADALGMGIDVNAQSQPVGSTLPIWVAGPAARGRFGELMGLPQVADHAQQVAHAVLEKLGCRQRVLS</sequence>
<dbReference type="InterPro" id="IPR038732">
    <property type="entry name" value="HpyO/CreE_NAD-binding"/>
</dbReference>
<dbReference type="EMBL" id="JAZKKV010000001">
    <property type="protein sequence ID" value="MEE9654105.1"/>
    <property type="molecule type" value="Genomic_DNA"/>
</dbReference>
<dbReference type="PANTHER" id="PTHR40254">
    <property type="entry name" value="BLR0577 PROTEIN"/>
    <property type="match status" value="1"/>
</dbReference>
<protein>
    <submittedName>
        <fullName evidence="2">FAD/NAD(P)-binding protein</fullName>
    </submittedName>
</protein>
<keyword evidence="3" id="KW-1185">Reference proteome</keyword>
<evidence type="ECO:0000313" key="3">
    <source>
        <dbReference type="Proteomes" id="UP001331691"/>
    </source>
</evidence>
<name>A0AB35X4C2_9ENTR</name>
<dbReference type="Proteomes" id="UP001331691">
    <property type="component" value="Unassembled WGS sequence"/>
</dbReference>
<feature type="domain" description="FAD-dependent urate hydroxylase HpyO/Asp monooxygenase CreE-like FAD/NAD(P)-binding" evidence="1">
    <location>
        <begin position="11"/>
        <end position="160"/>
    </location>
</feature>
<dbReference type="SUPFAM" id="SSF51905">
    <property type="entry name" value="FAD/NAD(P)-binding domain"/>
    <property type="match status" value="1"/>
</dbReference>
<accession>A0AB35X4C2</accession>
<comment type="caution">
    <text evidence="2">The sequence shown here is derived from an EMBL/GenBank/DDBJ whole genome shotgun (WGS) entry which is preliminary data.</text>
</comment>
<dbReference type="Gene3D" id="3.50.50.60">
    <property type="entry name" value="FAD/NAD(P)-binding domain"/>
    <property type="match status" value="1"/>
</dbReference>
<proteinExistence type="predicted"/>
<dbReference type="Pfam" id="PF13454">
    <property type="entry name" value="NAD_binding_9"/>
    <property type="match status" value="1"/>
</dbReference>
<dbReference type="InterPro" id="IPR052189">
    <property type="entry name" value="L-asp_N-monooxygenase_NS-form"/>
</dbReference>
<dbReference type="PANTHER" id="PTHR40254:SF1">
    <property type="entry name" value="BLR0577 PROTEIN"/>
    <property type="match status" value="1"/>
</dbReference>
<organism evidence="2 3">
    <name type="scientific">Kluyvera ascorbata</name>
    <dbReference type="NCBI Taxonomy" id="51288"/>
    <lineage>
        <taxon>Bacteria</taxon>
        <taxon>Pseudomonadati</taxon>
        <taxon>Pseudomonadota</taxon>
        <taxon>Gammaproteobacteria</taxon>
        <taxon>Enterobacterales</taxon>
        <taxon>Enterobacteriaceae</taxon>
        <taxon>Kluyvera</taxon>
    </lineage>
</organism>
<evidence type="ECO:0000313" key="2">
    <source>
        <dbReference type="EMBL" id="MEE9654105.1"/>
    </source>
</evidence>
<gene>
    <name evidence="2" type="ORF">V4836_08030</name>
</gene>
<evidence type="ECO:0000259" key="1">
    <source>
        <dbReference type="Pfam" id="PF13454"/>
    </source>
</evidence>
<dbReference type="InterPro" id="IPR036188">
    <property type="entry name" value="FAD/NAD-bd_sf"/>
</dbReference>